<evidence type="ECO:0000259" key="1">
    <source>
        <dbReference type="Pfam" id="PF24035"/>
    </source>
</evidence>
<proteinExistence type="predicted"/>
<accession>A0A7D5TVR7</accession>
<gene>
    <name evidence="2" type="ORF">HZS54_18255</name>
</gene>
<dbReference type="InterPro" id="IPR055768">
    <property type="entry name" value="DUF7344"/>
</dbReference>
<dbReference type="EMBL" id="CP058909">
    <property type="protein sequence ID" value="QLH83454.1"/>
    <property type="molecule type" value="Genomic_DNA"/>
</dbReference>
<name>A0A7D5TVR7_9EURY</name>
<dbReference type="InterPro" id="IPR036388">
    <property type="entry name" value="WH-like_DNA-bd_sf"/>
</dbReference>
<protein>
    <recommendedName>
        <fullName evidence="1">DUF7344 domain-containing protein</fullName>
    </recommendedName>
</protein>
<evidence type="ECO:0000313" key="2">
    <source>
        <dbReference type="EMBL" id="QLH83454.1"/>
    </source>
</evidence>
<feature type="domain" description="DUF7344" evidence="1">
    <location>
        <begin position="24"/>
        <end position="100"/>
    </location>
</feature>
<dbReference type="GeneID" id="56084574"/>
<dbReference type="AlphaFoldDB" id="A0A7D5TVR7"/>
<dbReference type="OrthoDB" id="177799at2157"/>
<dbReference type="Gene3D" id="1.10.10.10">
    <property type="entry name" value="Winged helix-like DNA-binding domain superfamily/Winged helix DNA-binding domain"/>
    <property type="match status" value="1"/>
</dbReference>
<reference evidence="2 3" key="1">
    <citation type="submission" date="2020-07" db="EMBL/GenBank/DDBJ databases">
        <title>Halosimplex litoreum sp. nov. and Halosimplex rubrum sp. nov., isolated from different salt environments.</title>
        <authorList>
            <person name="Cui H."/>
        </authorList>
    </citation>
    <scope>NUCLEOTIDE SEQUENCE [LARGE SCALE GENOMIC DNA]</scope>
    <source>
        <strain evidence="2 3">R2</strain>
    </source>
</reference>
<keyword evidence="3" id="KW-1185">Reference proteome</keyword>
<evidence type="ECO:0000313" key="3">
    <source>
        <dbReference type="Proteomes" id="UP000509346"/>
    </source>
</evidence>
<organism evidence="2 3">
    <name type="scientific">Halosimplex pelagicum</name>
    <dbReference type="NCBI Taxonomy" id="869886"/>
    <lineage>
        <taxon>Archaea</taxon>
        <taxon>Methanobacteriati</taxon>
        <taxon>Methanobacteriota</taxon>
        <taxon>Stenosarchaea group</taxon>
        <taxon>Halobacteria</taxon>
        <taxon>Halobacteriales</taxon>
        <taxon>Haloarculaceae</taxon>
        <taxon>Halosimplex</taxon>
    </lineage>
</organism>
<dbReference type="Pfam" id="PF24035">
    <property type="entry name" value="DUF7344"/>
    <property type="match status" value="1"/>
</dbReference>
<dbReference type="Proteomes" id="UP000509346">
    <property type="component" value="Chromosome"/>
</dbReference>
<sequence length="118" mass="12672">MSSQKPTTVPVSQLSEADDDLVYSALAVADRRFVLAMLADREGPVHLSSVADALAARKHDGTGSAESTVRSTTTALYHVHAPKLDDAGLARFDREAEEVELAVDAERVRDIVDLPSID</sequence>
<dbReference type="RefSeq" id="WP_179918503.1">
    <property type="nucleotide sequence ID" value="NZ_CP058909.1"/>
</dbReference>
<dbReference type="KEGG" id="hpel:HZS54_18255"/>